<name>A0A1H1ND63_9MICO</name>
<dbReference type="Pfam" id="PF03466">
    <property type="entry name" value="LysR_substrate"/>
    <property type="match status" value="1"/>
</dbReference>
<organism evidence="6 7">
    <name type="scientific">Agrococcus carbonis</name>
    <dbReference type="NCBI Taxonomy" id="684552"/>
    <lineage>
        <taxon>Bacteria</taxon>
        <taxon>Bacillati</taxon>
        <taxon>Actinomycetota</taxon>
        <taxon>Actinomycetes</taxon>
        <taxon>Micrococcales</taxon>
        <taxon>Microbacteriaceae</taxon>
        <taxon>Agrococcus</taxon>
    </lineage>
</organism>
<dbReference type="Gene3D" id="3.40.190.10">
    <property type="entry name" value="Periplasmic binding protein-like II"/>
    <property type="match status" value="2"/>
</dbReference>
<evidence type="ECO:0000256" key="1">
    <source>
        <dbReference type="ARBA" id="ARBA00009437"/>
    </source>
</evidence>
<dbReference type="Proteomes" id="UP000199649">
    <property type="component" value="Chromosome I"/>
</dbReference>
<reference evidence="7" key="1">
    <citation type="submission" date="2016-10" db="EMBL/GenBank/DDBJ databases">
        <authorList>
            <person name="Varghese N."/>
            <person name="Submissions S."/>
        </authorList>
    </citation>
    <scope>NUCLEOTIDE SEQUENCE [LARGE SCALE GENOMIC DNA]</scope>
    <source>
        <strain evidence="7">DSM 22965</strain>
    </source>
</reference>
<dbReference type="GO" id="GO:0003700">
    <property type="term" value="F:DNA-binding transcription factor activity"/>
    <property type="evidence" value="ECO:0007669"/>
    <property type="project" value="InterPro"/>
</dbReference>
<dbReference type="STRING" id="684552.SAMN04489719_1238"/>
<keyword evidence="3" id="KW-0238">DNA-binding</keyword>
<dbReference type="InterPro" id="IPR036388">
    <property type="entry name" value="WH-like_DNA-bd_sf"/>
</dbReference>
<dbReference type="OrthoDB" id="4131546at2"/>
<dbReference type="InterPro" id="IPR005119">
    <property type="entry name" value="LysR_subst-bd"/>
</dbReference>
<dbReference type="PANTHER" id="PTHR30126:SF40">
    <property type="entry name" value="HTH-TYPE TRANSCRIPTIONAL REGULATOR GLTR"/>
    <property type="match status" value="1"/>
</dbReference>
<accession>A0A1H1ND63</accession>
<dbReference type="GO" id="GO:0000976">
    <property type="term" value="F:transcription cis-regulatory region binding"/>
    <property type="evidence" value="ECO:0007669"/>
    <property type="project" value="TreeGrafter"/>
</dbReference>
<evidence type="ECO:0000259" key="5">
    <source>
        <dbReference type="PROSITE" id="PS50931"/>
    </source>
</evidence>
<protein>
    <submittedName>
        <fullName evidence="6">ModE molybdate transport repressor domain-containing protein</fullName>
    </submittedName>
</protein>
<dbReference type="Pfam" id="PF00126">
    <property type="entry name" value="HTH_1"/>
    <property type="match status" value="1"/>
</dbReference>
<dbReference type="InterPro" id="IPR036390">
    <property type="entry name" value="WH_DNA-bd_sf"/>
</dbReference>
<dbReference type="SUPFAM" id="SSF53850">
    <property type="entry name" value="Periplasmic binding protein-like II"/>
    <property type="match status" value="1"/>
</dbReference>
<evidence type="ECO:0000313" key="6">
    <source>
        <dbReference type="EMBL" id="SDR96872.1"/>
    </source>
</evidence>
<feature type="domain" description="HTH lysR-type" evidence="5">
    <location>
        <begin position="2"/>
        <end position="59"/>
    </location>
</feature>
<dbReference type="PROSITE" id="PS50931">
    <property type="entry name" value="HTH_LYSR"/>
    <property type="match status" value="1"/>
</dbReference>
<keyword evidence="2" id="KW-0805">Transcription regulation</keyword>
<evidence type="ECO:0000256" key="4">
    <source>
        <dbReference type="ARBA" id="ARBA00023163"/>
    </source>
</evidence>
<dbReference type="PANTHER" id="PTHR30126">
    <property type="entry name" value="HTH-TYPE TRANSCRIPTIONAL REGULATOR"/>
    <property type="match status" value="1"/>
</dbReference>
<dbReference type="InterPro" id="IPR000847">
    <property type="entry name" value="LysR_HTH_N"/>
</dbReference>
<dbReference type="SUPFAM" id="SSF46785">
    <property type="entry name" value="Winged helix' DNA-binding domain"/>
    <property type="match status" value="1"/>
</dbReference>
<proteinExistence type="inferred from homology"/>
<dbReference type="EMBL" id="LT629734">
    <property type="protein sequence ID" value="SDR96872.1"/>
    <property type="molecule type" value="Genomic_DNA"/>
</dbReference>
<comment type="similarity">
    <text evidence="1">Belongs to the LysR transcriptional regulatory family.</text>
</comment>
<keyword evidence="4" id="KW-0804">Transcription</keyword>
<dbReference type="RefSeq" id="WP_092666198.1">
    <property type="nucleotide sequence ID" value="NZ_LT629734.1"/>
</dbReference>
<evidence type="ECO:0000256" key="2">
    <source>
        <dbReference type="ARBA" id="ARBA00023015"/>
    </source>
</evidence>
<evidence type="ECO:0000313" key="7">
    <source>
        <dbReference type="Proteomes" id="UP000199649"/>
    </source>
</evidence>
<gene>
    <name evidence="6" type="ORF">SAMN04489719_1238</name>
</gene>
<keyword evidence="7" id="KW-1185">Reference proteome</keyword>
<dbReference type="AlphaFoldDB" id="A0A1H1ND63"/>
<evidence type="ECO:0000256" key="3">
    <source>
        <dbReference type="ARBA" id="ARBA00023125"/>
    </source>
</evidence>
<dbReference type="Gene3D" id="1.10.10.10">
    <property type="entry name" value="Winged helix-like DNA-binding domain superfamily/Winged helix DNA-binding domain"/>
    <property type="match status" value="1"/>
</dbReference>
<sequence length="300" mass="31795">MLDLHRLVLLRAVGLHGGITAAARELAYSHSAISQQLSLLEKEAGTPLLEKVGRSAQLTPAGLELVRNTEPILAALEHAEAELAASHDQPLGVVTLAVFPSIGRGVLPAALVALADAHPGLDVRVRVLDPEDAALRLVSRQVDAVVTDSYPGTQVAPTGGIHASVLGRDAVRGYLPAAHADADLERLRTLPWVMEPRASASTQWALRVCRELGFEPHVAHESSDVLFHLRMVEAGVAAAFLPDLVVRETGSRLAPSAQLPADQHRSILFLTRSGAQAHPALAVIERAIADAFAESVSRAD</sequence>